<dbReference type="EMBL" id="CP031226">
    <property type="protein sequence ID" value="AXH60405.1"/>
    <property type="molecule type" value="Genomic_DNA"/>
</dbReference>
<proteinExistence type="predicted"/>
<accession>A0AAD0PX66</accession>
<name>A0AAD0PX66_PSEAV</name>
<dbReference type="AlphaFoldDB" id="A0AAD0PX66"/>
<organism evidence="1 2">
    <name type="scientific">Pseudomonas amygdali pv. lachrymans str. M301315</name>
    <dbReference type="NCBI Taxonomy" id="629260"/>
    <lineage>
        <taxon>Bacteria</taxon>
        <taxon>Pseudomonadati</taxon>
        <taxon>Pseudomonadota</taxon>
        <taxon>Gammaproteobacteria</taxon>
        <taxon>Pseudomonadales</taxon>
        <taxon>Pseudomonadaceae</taxon>
        <taxon>Pseudomonas</taxon>
        <taxon>Pseudomonas amygdali</taxon>
    </lineage>
</organism>
<sequence length="68" mass="7290">MENRATDPIGIDVGVPSVTVIAWPILDGNHRVAAAIFRGDLTINAEISGCLDHICELFGLSEAELDEQ</sequence>
<geneLocation type="plasmid" evidence="2">
    <name>pmppla107</name>
</geneLocation>
<reference evidence="1 2" key="1">
    <citation type="journal article" date="2011" name="PLoS Pathog.">
        <title>Dynamic evolution of pathogenicity revealed by sequencing and comparative genomics of 19 Pseudomonas syringae isolates.</title>
        <authorList>
            <person name="Baltrus D.A."/>
            <person name="Nishimura M.T."/>
            <person name="Romanchuk A."/>
            <person name="Chang J.H."/>
            <person name="Mukhtar M.S."/>
            <person name="Cherkis K."/>
            <person name="Roach J."/>
            <person name="Grant S.R."/>
            <person name="Jones C.D."/>
            <person name="Dangl J.L."/>
        </authorList>
    </citation>
    <scope>NUCLEOTIDE SEQUENCE [LARGE SCALE GENOMIC DNA]</scope>
    <source>
        <strain evidence="1 2">M301315</strain>
    </source>
</reference>
<keyword evidence="1" id="KW-0614">Plasmid</keyword>
<dbReference type="Proteomes" id="UP000006426">
    <property type="component" value="Plasmid pmppla107"/>
</dbReference>
<protein>
    <submittedName>
        <fullName evidence="1">Uncharacterized protein</fullName>
    </submittedName>
</protein>
<evidence type="ECO:0000313" key="2">
    <source>
        <dbReference type="Proteomes" id="UP000006426"/>
    </source>
</evidence>
<gene>
    <name evidence="1" type="ORF">PLA107_032955</name>
</gene>
<evidence type="ECO:0000313" key="1">
    <source>
        <dbReference type="EMBL" id="AXH60405.1"/>
    </source>
</evidence>